<dbReference type="EMBL" id="GBXM01028544">
    <property type="protein sequence ID" value="JAH80033.1"/>
    <property type="molecule type" value="Transcribed_RNA"/>
</dbReference>
<organism evidence="1">
    <name type="scientific">Anguilla anguilla</name>
    <name type="common">European freshwater eel</name>
    <name type="synonym">Muraena anguilla</name>
    <dbReference type="NCBI Taxonomy" id="7936"/>
    <lineage>
        <taxon>Eukaryota</taxon>
        <taxon>Metazoa</taxon>
        <taxon>Chordata</taxon>
        <taxon>Craniata</taxon>
        <taxon>Vertebrata</taxon>
        <taxon>Euteleostomi</taxon>
        <taxon>Actinopterygii</taxon>
        <taxon>Neopterygii</taxon>
        <taxon>Teleostei</taxon>
        <taxon>Anguilliformes</taxon>
        <taxon>Anguillidae</taxon>
        <taxon>Anguilla</taxon>
    </lineage>
</organism>
<reference evidence="1" key="1">
    <citation type="submission" date="2014-11" db="EMBL/GenBank/DDBJ databases">
        <authorList>
            <person name="Amaro Gonzalez C."/>
        </authorList>
    </citation>
    <scope>NUCLEOTIDE SEQUENCE</scope>
</reference>
<accession>A0A0E9VRW8</accession>
<dbReference type="AlphaFoldDB" id="A0A0E9VRW8"/>
<name>A0A0E9VRW8_ANGAN</name>
<proteinExistence type="predicted"/>
<evidence type="ECO:0000313" key="1">
    <source>
        <dbReference type="EMBL" id="JAH80033.1"/>
    </source>
</evidence>
<protein>
    <submittedName>
        <fullName evidence="1">Uncharacterized protein</fullName>
    </submittedName>
</protein>
<reference evidence="1" key="2">
    <citation type="journal article" date="2015" name="Fish Shellfish Immunol.">
        <title>Early steps in the European eel (Anguilla anguilla)-Vibrio vulnificus interaction in the gills: Role of the RtxA13 toxin.</title>
        <authorList>
            <person name="Callol A."/>
            <person name="Pajuelo D."/>
            <person name="Ebbesson L."/>
            <person name="Teles M."/>
            <person name="MacKenzie S."/>
            <person name="Amaro C."/>
        </authorList>
    </citation>
    <scope>NUCLEOTIDE SEQUENCE</scope>
</reference>
<sequence length="26" mass="2772">MAGDSCGGPVYLFLLCNGKAFIRHMA</sequence>